<gene>
    <name evidence="2" type="ORF">JIN84_00180</name>
</gene>
<reference evidence="2" key="1">
    <citation type="submission" date="2021-01" db="EMBL/GenBank/DDBJ databases">
        <title>Modified the classification status of verrucomicrobia.</title>
        <authorList>
            <person name="Feng X."/>
        </authorList>
    </citation>
    <scope>NUCLEOTIDE SEQUENCE</scope>
    <source>
        <strain evidence="2">JCM 18052</strain>
    </source>
</reference>
<feature type="region of interest" description="Disordered" evidence="1">
    <location>
        <begin position="28"/>
        <end position="56"/>
    </location>
</feature>
<protein>
    <recommendedName>
        <fullName evidence="4">Lipoprotein</fullName>
    </recommendedName>
</protein>
<name>A0A934QWI6_9BACT</name>
<keyword evidence="3" id="KW-1185">Reference proteome</keyword>
<evidence type="ECO:0000313" key="2">
    <source>
        <dbReference type="EMBL" id="MBK1814023.1"/>
    </source>
</evidence>
<evidence type="ECO:0000256" key="1">
    <source>
        <dbReference type="SAM" id="MobiDB-lite"/>
    </source>
</evidence>
<proteinExistence type="predicted"/>
<accession>A0A934QWI6</accession>
<evidence type="ECO:0008006" key="4">
    <source>
        <dbReference type="Google" id="ProtNLM"/>
    </source>
</evidence>
<dbReference type="EMBL" id="JAENIK010000001">
    <property type="protein sequence ID" value="MBK1814023.1"/>
    <property type="molecule type" value="Genomic_DNA"/>
</dbReference>
<dbReference type="Proteomes" id="UP000600139">
    <property type="component" value="Unassembled WGS sequence"/>
</dbReference>
<feature type="compositionally biased region" description="Polar residues" evidence="1">
    <location>
        <begin position="40"/>
        <end position="50"/>
    </location>
</feature>
<dbReference type="RefSeq" id="WP_200348989.1">
    <property type="nucleotide sequence ID" value="NZ_BAABHZ010000005.1"/>
</dbReference>
<evidence type="ECO:0000313" key="3">
    <source>
        <dbReference type="Proteomes" id="UP000600139"/>
    </source>
</evidence>
<sequence length="56" mass="5903">MKTLITSTATMFAVATALTFMSTSCVDRAGEPGSRMFGNPKTQSTQTTGKKPSDGR</sequence>
<organism evidence="2 3">
    <name type="scientific">Luteolibacter yonseiensis</name>
    <dbReference type="NCBI Taxonomy" id="1144680"/>
    <lineage>
        <taxon>Bacteria</taxon>
        <taxon>Pseudomonadati</taxon>
        <taxon>Verrucomicrobiota</taxon>
        <taxon>Verrucomicrobiia</taxon>
        <taxon>Verrucomicrobiales</taxon>
        <taxon>Verrucomicrobiaceae</taxon>
        <taxon>Luteolibacter</taxon>
    </lineage>
</organism>
<dbReference type="PROSITE" id="PS51257">
    <property type="entry name" value="PROKAR_LIPOPROTEIN"/>
    <property type="match status" value="1"/>
</dbReference>
<dbReference type="AlphaFoldDB" id="A0A934QWI6"/>
<comment type="caution">
    <text evidence="2">The sequence shown here is derived from an EMBL/GenBank/DDBJ whole genome shotgun (WGS) entry which is preliminary data.</text>
</comment>